<dbReference type="VEuPathDB" id="FungiDB:CPSG_07631"/>
<dbReference type="HOGENOM" id="CLU_918296_0_0_1"/>
<dbReference type="VEuPathDB" id="FungiDB:D8B26_004221"/>
<reference evidence="3" key="2">
    <citation type="submission" date="2010-03" db="EMBL/GenBank/DDBJ databases">
        <title>The genome sequence of Coccidioides posadasii strain Silveira.</title>
        <authorList>
            <consortium name="The Broad Institute Genome Sequencing Center for Infectious Disease"/>
            <person name="Neafsey D."/>
            <person name="Orbach M."/>
            <person name="Henn M.R."/>
            <person name="Cole G.T."/>
            <person name="Galgiani J."/>
            <person name="Gardner M.J."/>
            <person name="Kirkland T.N."/>
            <person name="Taylor J.W."/>
            <person name="Young S.K."/>
            <person name="Zeng Q."/>
            <person name="Koehrsen M."/>
            <person name="Alvarado L."/>
            <person name="Berlin A."/>
            <person name="Borenstein D."/>
            <person name="Chapman S.B."/>
            <person name="Chen Z."/>
            <person name="Engels R."/>
            <person name="Freedman E."/>
            <person name="Gellesch M."/>
            <person name="Goldberg J."/>
            <person name="Griggs A."/>
            <person name="Gujja S."/>
            <person name="Heilman E."/>
            <person name="Heiman D."/>
            <person name="Howarth C."/>
            <person name="Jen D."/>
            <person name="Larson L."/>
            <person name="Mehta T."/>
            <person name="Neiman D."/>
            <person name="Park D."/>
            <person name="Pearson M."/>
            <person name="Richards J."/>
            <person name="Roberts A."/>
            <person name="Saif S."/>
            <person name="Shea T."/>
            <person name="Shenoy N."/>
            <person name="Sisk P."/>
            <person name="Stolte C."/>
            <person name="Sykes S."/>
            <person name="Walk T."/>
            <person name="White J."/>
            <person name="Yandava C."/>
            <person name="Haas B."/>
            <person name="Nusbaum C."/>
            <person name="Birren B."/>
        </authorList>
    </citation>
    <scope>NUCLEOTIDE SEQUENCE [LARGE SCALE GENOMIC DNA]</scope>
    <source>
        <strain evidence="3">RMSCC 757 / Silveira</strain>
    </source>
</reference>
<dbReference type="AlphaFoldDB" id="E9DCS9"/>
<dbReference type="InterPro" id="IPR051678">
    <property type="entry name" value="AGP_Transferase"/>
</dbReference>
<sequence>MTALEEEWEEWGSKRMFRGMHEVVVLLSHQGDVKVLNYDNEVILKVGSRVRPSEEIAMHLVKEQTDIPVPEIFLAAYIESLPHCNTTSSVLLMVHPVSMTPWWLEFAAQTLHILHFLMMMLFTPASTNITMQQMVENIGPHNIMFDPESLQITGIIDWEMAGWYPDYWEYSSIMRPARWKDWQKWMDLTAPKKYDLSALLLLENRPLSPRRHYAFLFGERATGSVASKRTAAGERGRLQERKNRERRRRGQQQLEREPEPMHLDSPSVELMDEAVQQAMMEDYQNRTALHMSQHQATGEKFLL</sequence>
<protein>
    <submittedName>
        <fullName evidence="2">Uncharacterized protein</fullName>
    </submittedName>
</protein>
<accession>E9DCS9</accession>
<dbReference type="Proteomes" id="UP000002497">
    <property type="component" value="Unassembled WGS sequence"/>
</dbReference>
<dbReference type="EMBL" id="GL636499">
    <property type="protein sequence ID" value="EFW16004.1"/>
    <property type="molecule type" value="Genomic_DNA"/>
</dbReference>
<keyword evidence="3" id="KW-1185">Reference proteome</keyword>
<proteinExistence type="predicted"/>
<evidence type="ECO:0000256" key="1">
    <source>
        <dbReference type="SAM" id="MobiDB-lite"/>
    </source>
</evidence>
<dbReference type="InterPro" id="IPR011009">
    <property type="entry name" value="Kinase-like_dom_sf"/>
</dbReference>
<reference evidence="3" key="1">
    <citation type="journal article" date="2010" name="Genome Res.">
        <title>Population genomic sequencing of Coccidioides fungi reveals recent hybridization and transposon control.</title>
        <authorList>
            <person name="Neafsey D.E."/>
            <person name="Barker B.M."/>
            <person name="Sharpton T.J."/>
            <person name="Stajich J.E."/>
            <person name="Park D.J."/>
            <person name="Whiston E."/>
            <person name="Hung C.-Y."/>
            <person name="McMahan C."/>
            <person name="White J."/>
            <person name="Sykes S."/>
            <person name="Heiman D."/>
            <person name="Young S."/>
            <person name="Zeng Q."/>
            <person name="Abouelleil A."/>
            <person name="Aftuck L."/>
            <person name="Bessette D."/>
            <person name="Brown A."/>
            <person name="FitzGerald M."/>
            <person name="Lui A."/>
            <person name="Macdonald J.P."/>
            <person name="Priest M."/>
            <person name="Orbach M.J."/>
            <person name="Galgiani J.N."/>
            <person name="Kirkland T.N."/>
            <person name="Cole G.T."/>
            <person name="Birren B.W."/>
            <person name="Henn M.R."/>
            <person name="Taylor J.W."/>
            <person name="Rounsley S.D."/>
        </authorList>
    </citation>
    <scope>NUCLEOTIDE SEQUENCE [LARGE SCALE GENOMIC DNA]</scope>
    <source>
        <strain evidence="3">RMSCC 757 / Silveira</strain>
    </source>
</reference>
<organism evidence="3">
    <name type="scientific">Coccidioides posadasii (strain RMSCC 757 / Silveira)</name>
    <name type="common">Valley fever fungus</name>
    <dbReference type="NCBI Taxonomy" id="443226"/>
    <lineage>
        <taxon>Eukaryota</taxon>
        <taxon>Fungi</taxon>
        <taxon>Dikarya</taxon>
        <taxon>Ascomycota</taxon>
        <taxon>Pezizomycotina</taxon>
        <taxon>Eurotiomycetes</taxon>
        <taxon>Eurotiomycetidae</taxon>
        <taxon>Onygenales</taxon>
        <taxon>Onygenaceae</taxon>
        <taxon>Coccidioides</taxon>
    </lineage>
</organism>
<dbReference type="PANTHER" id="PTHR21310">
    <property type="entry name" value="AMINOGLYCOSIDE PHOSPHOTRANSFERASE-RELATED-RELATED"/>
    <property type="match status" value="1"/>
</dbReference>
<dbReference type="Gene3D" id="3.90.1200.10">
    <property type="match status" value="1"/>
</dbReference>
<evidence type="ECO:0000313" key="3">
    <source>
        <dbReference type="Proteomes" id="UP000002497"/>
    </source>
</evidence>
<name>E9DCS9_COCPS</name>
<dbReference type="VEuPathDB" id="FungiDB:D8B26_004222"/>
<feature type="compositionally biased region" description="Basic and acidic residues" evidence="1">
    <location>
        <begin position="231"/>
        <end position="243"/>
    </location>
</feature>
<dbReference type="PANTHER" id="PTHR21310:SF15">
    <property type="entry name" value="AMINOGLYCOSIDE PHOSPHOTRANSFERASE DOMAIN-CONTAINING PROTEIN"/>
    <property type="match status" value="1"/>
</dbReference>
<feature type="region of interest" description="Disordered" evidence="1">
    <location>
        <begin position="226"/>
        <end position="264"/>
    </location>
</feature>
<gene>
    <name evidence="2" type="ORF">CPSG_07631</name>
</gene>
<dbReference type="SUPFAM" id="SSF56112">
    <property type="entry name" value="Protein kinase-like (PK-like)"/>
    <property type="match status" value="1"/>
</dbReference>
<evidence type="ECO:0000313" key="2">
    <source>
        <dbReference type="EMBL" id="EFW16004.1"/>
    </source>
</evidence>